<dbReference type="Gene3D" id="3.40.50.10490">
    <property type="entry name" value="Glucose-6-phosphate isomerase like protein, domain 1"/>
    <property type="match status" value="1"/>
</dbReference>
<dbReference type="Pfam" id="PF01418">
    <property type="entry name" value="HTH_6"/>
    <property type="match status" value="1"/>
</dbReference>
<dbReference type="InterPro" id="IPR000281">
    <property type="entry name" value="HTH_RpiR"/>
</dbReference>
<evidence type="ECO:0000259" key="1">
    <source>
        <dbReference type="PROSITE" id="PS51071"/>
    </source>
</evidence>
<dbReference type="EMBL" id="JBBGZH010000002">
    <property type="protein sequence ID" value="MEJ5021497.1"/>
    <property type="molecule type" value="Genomic_DNA"/>
</dbReference>
<organism evidence="2 3">
    <name type="scientific">Ochrobactrum vermis</name>
    <dbReference type="NCBI Taxonomy" id="1827297"/>
    <lineage>
        <taxon>Bacteria</taxon>
        <taxon>Pseudomonadati</taxon>
        <taxon>Pseudomonadota</taxon>
        <taxon>Alphaproteobacteria</taxon>
        <taxon>Hyphomicrobiales</taxon>
        <taxon>Brucellaceae</taxon>
        <taxon>Brucella/Ochrobactrum group</taxon>
        <taxon>Ochrobactrum</taxon>
    </lineage>
</organism>
<dbReference type="Pfam" id="PF01380">
    <property type="entry name" value="SIS"/>
    <property type="match status" value="1"/>
</dbReference>
<dbReference type="Gene3D" id="1.10.10.10">
    <property type="entry name" value="Winged helix-like DNA-binding domain superfamily/Winged helix DNA-binding domain"/>
    <property type="match status" value="1"/>
</dbReference>
<dbReference type="Proteomes" id="UP001375812">
    <property type="component" value="Unassembled WGS sequence"/>
</dbReference>
<dbReference type="InterPro" id="IPR047640">
    <property type="entry name" value="RpiR-like"/>
</dbReference>
<gene>
    <name evidence="2" type="ORF">WH297_17430</name>
</gene>
<evidence type="ECO:0000313" key="3">
    <source>
        <dbReference type="Proteomes" id="UP001375812"/>
    </source>
</evidence>
<keyword evidence="3" id="KW-1185">Reference proteome</keyword>
<dbReference type="RefSeq" id="WP_181153423.1">
    <property type="nucleotide sequence ID" value="NZ_JBBGZH010000002.1"/>
</dbReference>
<dbReference type="PROSITE" id="PS51071">
    <property type="entry name" value="HTH_RPIR"/>
    <property type="match status" value="1"/>
</dbReference>
<sequence length="272" mass="29298">MRESSVTSSGRRPVEMPDMAGEILILLRAQLNDMTPQIQTAARFILDRPQDVMLLSMRELANAAGVSHSTIMRLAEWLGLDGYAALREVFISSFREGTIVVTAESGMPEKAGEEGKTPALIASSIKDLAADKAQVQLADAAQRLMKARTIVLVGSAQESPVIGHARQLFQALGSRVQISEQFQAADAVEEDICLLVISLRPHGDEPREAIRLARQLGVPSLAITDSSKALVARMADVPVIFRPASIALNIPSLTPAIAAIEAIASIWRRNMG</sequence>
<dbReference type="PANTHER" id="PTHR30514:SF18">
    <property type="entry name" value="RPIR-FAMILY TRANSCRIPTIONAL REGULATOR"/>
    <property type="match status" value="1"/>
</dbReference>
<dbReference type="InterPro" id="IPR036388">
    <property type="entry name" value="WH-like_DNA-bd_sf"/>
</dbReference>
<dbReference type="SUPFAM" id="SSF46689">
    <property type="entry name" value="Homeodomain-like"/>
    <property type="match status" value="1"/>
</dbReference>
<dbReference type="InterPro" id="IPR001347">
    <property type="entry name" value="SIS_dom"/>
</dbReference>
<comment type="caution">
    <text evidence="2">The sequence shown here is derived from an EMBL/GenBank/DDBJ whole genome shotgun (WGS) entry which is preliminary data.</text>
</comment>
<accession>A0ABU8PHJ2</accession>
<feature type="domain" description="HTH rpiR-type" evidence="1">
    <location>
        <begin position="21"/>
        <end position="97"/>
    </location>
</feature>
<evidence type="ECO:0000313" key="2">
    <source>
        <dbReference type="EMBL" id="MEJ5021497.1"/>
    </source>
</evidence>
<reference evidence="2 3" key="1">
    <citation type="submission" date="2023-12" db="EMBL/GenBank/DDBJ databases">
        <title>Gut-associated functions are favored during microbiome assembly across C. elegans life.</title>
        <authorList>
            <person name="Zimmermann J."/>
        </authorList>
    </citation>
    <scope>NUCLEOTIDE SEQUENCE [LARGE SCALE GENOMIC DNA]</scope>
    <source>
        <strain evidence="2 3">MYb71</strain>
    </source>
</reference>
<name>A0ABU8PHJ2_9HYPH</name>
<dbReference type="InterPro" id="IPR009057">
    <property type="entry name" value="Homeodomain-like_sf"/>
</dbReference>
<proteinExistence type="predicted"/>
<dbReference type="InterPro" id="IPR046348">
    <property type="entry name" value="SIS_dom_sf"/>
</dbReference>
<dbReference type="SUPFAM" id="SSF53697">
    <property type="entry name" value="SIS domain"/>
    <property type="match status" value="1"/>
</dbReference>
<protein>
    <submittedName>
        <fullName evidence="2">MurR/RpiR family transcriptional regulator</fullName>
    </submittedName>
</protein>
<dbReference type="PANTHER" id="PTHR30514">
    <property type="entry name" value="GLUCOKINASE"/>
    <property type="match status" value="1"/>
</dbReference>